<gene>
    <name evidence="2" type="ORF">GCM10017161_26290</name>
</gene>
<feature type="transmembrane region" description="Helical" evidence="1">
    <location>
        <begin position="53"/>
        <end position="69"/>
    </location>
</feature>
<protein>
    <submittedName>
        <fullName evidence="2">Uncharacterized protein</fullName>
    </submittedName>
</protein>
<sequence>MNKIYRNGKKINDPIYKILIKNTEILYVPLIFAFAVDRAAYFRLGEGNLDESLLLYAIYFPFGFAIYLFKTVTRLKPLAKIEGNDLTLYLNIFRKYKVDLTEVNKISCQFVSGQNQLIKLYYPAKAPKEITVKQNSCSIDDFRGFINDNHSVNVVYS</sequence>
<comment type="caution">
    <text evidence="2">The sequence shown here is derived from an EMBL/GenBank/DDBJ whole genome shotgun (WGS) entry which is preliminary data.</text>
</comment>
<keyword evidence="1" id="KW-0812">Transmembrane</keyword>
<name>A0A919BKJ3_9GAMM</name>
<reference evidence="2" key="1">
    <citation type="journal article" date="2014" name="Int. J. Syst. Evol. Microbiol.">
        <title>Complete genome sequence of Corynebacterium casei LMG S-19264T (=DSM 44701T), isolated from a smear-ripened cheese.</title>
        <authorList>
            <consortium name="US DOE Joint Genome Institute (JGI-PGF)"/>
            <person name="Walter F."/>
            <person name="Albersmeier A."/>
            <person name="Kalinowski J."/>
            <person name="Ruckert C."/>
        </authorList>
    </citation>
    <scope>NUCLEOTIDE SEQUENCE</scope>
    <source>
        <strain evidence="2">KCTC 42731</strain>
    </source>
</reference>
<dbReference type="EMBL" id="BNCK01000006">
    <property type="protein sequence ID" value="GHF96958.1"/>
    <property type="molecule type" value="Genomic_DNA"/>
</dbReference>
<dbReference type="RefSeq" id="WP_189771394.1">
    <property type="nucleotide sequence ID" value="NZ_BNCK01000006.1"/>
</dbReference>
<accession>A0A919BKJ3</accession>
<organism evidence="2 3">
    <name type="scientific">Thalassotalea marina</name>
    <dbReference type="NCBI Taxonomy" id="1673741"/>
    <lineage>
        <taxon>Bacteria</taxon>
        <taxon>Pseudomonadati</taxon>
        <taxon>Pseudomonadota</taxon>
        <taxon>Gammaproteobacteria</taxon>
        <taxon>Alteromonadales</taxon>
        <taxon>Colwelliaceae</taxon>
        <taxon>Thalassotalea</taxon>
    </lineage>
</organism>
<reference evidence="2" key="2">
    <citation type="submission" date="2020-09" db="EMBL/GenBank/DDBJ databases">
        <authorList>
            <person name="Sun Q."/>
            <person name="Kim S."/>
        </authorList>
    </citation>
    <scope>NUCLEOTIDE SEQUENCE</scope>
    <source>
        <strain evidence="2">KCTC 42731</strain>
    </source>
</reference>
<keyword evidence="1" id="KW-1133">Transmembrane helix</keyword>
<dbReference type="AlphaFoldDB" id="A0A919BKJ3"/>
<keyword evidence="1" id="KW-0472">Membrane</keyword>
<evidence type="ECO:0000313" key="2">
    <source>
        <dbReference type="EMBL" id="GHF96958.1"/>
    </source>
</evidence>
<keyword evidence="3" id="KW-1185">Reference proteome</keyword>
<proteinExistence type="predicted"/>
<feature type="transmembrane region" description="Helical" evidence="1">
    <location>
        <begin position="25"/>
        <end position="41"/>
    </location>
</feature>
<evidence type="ECO:0000313" key="3">
    <source>
        <dbReference type="Proteomes" id="UP000623842"/>
    </source>
</evidence>
<dbReference type="Proteomes" id="UP000623842">
    <property type="component" value="Unassembled WGS sequence"/>
</dbReference>
<evidence type="ECO:0000256" key="1">
    <source>
        <dbReference type="SAM" id="Phobius"/>
    </source>
</evidence>